<organism evidence="1 2">
    <name type="scientific">Zalaria obscura</name>
    <dbReference type="NCBI Taxonomy" id="2024903"/>
    <lineage>
        <taxon>Eukaryota</taxon>
        <taxon>Fungi</taxon>
        <taxon>Dikarya</taxon>
        <taxon>Ascomycota</taxon>
        <taxon>Pezizomycotina</taxon>
        <taxon>Dothideomycetes</taxon>
        <taxon>Dothideomycetidae</taxon>
        <taxon>Dothideales</taxon>
        <taxon>Zalariaceae</taxon>
        <taxon>Zalaria</taxon>
    </lineage>
</organism>
<reference evidence="1" key="1">
    <citation type="submission" date="2024-02" db="EMBL/GenBank/DDBJ databases">
        <title>Metagenome Assembled Genome of Zalaria obscura JY119.</title>
        <authorList>
            <person name="Vighnesh L."/>
            <person name="Jagadeeshwari U."/>
            <person name="Venkata Ramana C."/>
            <person name="Sasikala C."/>
        </authorList>
    </citation>
    <scope>NUCLEOTIDE SEQUENCE</scope>
    <source>
        <strain evidence="1">JY119</strain>
    </source>
</reference>
<dbReference type="EMBL" id="JAMKPW020000024">
    <property type="protein sequence ID" value="KAK8205576.1"/>
    <property type="molecule type" value="Genomic_DNA"/>
</dbReference>
<accession>A0ACC3SB01</accession>
<evidence type="ECO:0000313" key="2">
    <source>
        <dbReference type="Proteomes" id="UP001320706"/>
    </source>
</evidence>
<gene>
    <name evidence="1" type="ORF">M8818_004949</name>
</gene>
<comment type="caution">
    <text evidence="1">The sequence shown here is derived from an EMBL/GenBank/DDBJ whole genome shotgun (WGS) entry which is preliminary data.</text>
</comment>
<keyword evidence="2" id="KW-1185">Reference proteome</keyword>
<dbReference type="Proteomes" id="UP001320706">
    <property type="component" value="Unassembled WGS sequence"/>
</dbReference>
<proteinExistence type="predicted"/>
<protein>
    <submittedName>
        <fullName evidence="1">Uncharacterized protein</fullName>
    </submittedName>
</protein>
<sequence>MLIRALLPFLALAATTLAATFHKGHDLSSVAMMETGQGAIWHAASGTESTIESILASGGMTTVRLRLWVSSTGQYNLASTLSLAKRFAAAGSDILLDFHFSDTWADPSHQAIPAGWPTDLSSLSMTLRSYVADTLTAFHSAGVDLALVALGNEITAGMLWPAGEISNNDFSGVATLWAAARNGVRDAVSAGVTAPQVMIHLDNGWNSATQSWWYKGVFGTGKSSLNSLASTYGKAVMVAETDWPVECPDVTLSESIMVNAKGQRTWVKDIISVLEDVPSGLGQGVFYWEPAFINNTAPGSGCEDNILFDVDWSNWPETKVTARSSVQMYK</sequence>
<name>A0ACC3SB01_9PEZI</name>
<evidence type="ECO:0000313" key="1">
    <source>
        <dbReference type="EMBL" id="KAK8205576.1"/>
    </source>
</evidence>